<feature type="active site" description="Nucleophile" evidence="3">
    <location>
        <position position="153"/>
    </location>
</feature>
<proteinExistence type="inferred from homology"/>
<feature type="binding site" evidence="4">
    <location>
        <begin position="152"/>
        <end position="154"/>
    </location>
    <ligand>
        <name>D-glyceraldehyde 3-phosphate</name>
        <dbReference type="ChEBI" id="CHEBI:59776"/>
    </ligand>
</feature>
<dbReference type="Gene3D" id="3.30.360.10">
    <property type="entry name" value="Dihydrodipicolinate Reductase, domain 2"/>
    <property type="match status" value="1"/>
</dbReference>
<sequence length="333" mass="35916">MTKKVAINGFGRIGRGFLRLINQRGVDLEIVAINDLVDVENLAYLLKYDSVHGKFDGTVDTNNGNLVVNGKEIEVTAIKNPVELPWDEKDVDLVIESTGVFRYKEDLEQHLEAGADKVLLTVPAKDELDNTIVLGVNGDELSDDDKIVSNASCTTNCLAPLAKALNDEFGIEKGLITTVHGYTASQAILDAPASKTRRGRTAAENIIPTTTGAAIATTKVLPELEGKIDGMAMRVPVPNGSCVDGVFTLEQDVTAEEVNAALKAKAEGEMEGVLGYTEEPLVSRDIMGQFESSKVDAGATMQVADNMVKIISWYDNELSYTNRVIDLALKMIG</sequence>
<comment type="similarity">
    <text evidence="1 7">Belongs to the glyceraldehyde-3-phosphate dehydrogenase family.</text>
</comment>
<dbReference type="NCBIfam" id="TIGR01534">
    <property type="entry name" value="GAPDH-I"/>
    <property type="match status" value="1"/>
</dbReference>
<dbReference type="PROSITE" id="PS00071">
    <property type="entry name" value="GAPDH"/>
    <property type="match status" value="1"/>
</dbReference>
<dbReference type="HOGENOM" id="CLU_030140_0_3_9"/>
<feature type="binding site" evidence="5">
    <location>
        <position position="316"/>
    </location>
    <ligand>
        <name>NAD(+)</name>
        <dbReference type="ChEBI" id="CHEBI:57540"/>
    </ligand>
</feature>
<feature type="binding site" evidence="4">
    <location>
        <begin position="211"/>
        <end position="212"/>
    </location>
    <ligand>
        <name>D-glyceraldehyde 3-phosphate</name>
        <dbReference type="ChEBI" id="CHEBI:59776"/>
    </ligand>
</feature>
<reference evidence="11" key="1">
    <citation type="submission" date="2012-02" db="EMBL/GenBank/DDBJ databases">
        <title>The complete genome of Halobacteroides halobius DSM 5150.</title>
        <authorList>
            <person name="Lucas S."/>
            <person name="Copeland A."/>
            <person name="Lapidus A."/>
            <person name="Glavina del Rio T."/>
            <person name="Dalin E."/>
            <person name="Tice H."/>
            <person name="Bruce D."/>
            <person name="Goodwin L."/>
            <person name="Pitluck S."/>
            <person name="Peters L."/>
            <person name="Mikhailova N."/>
            <person name="Gu W."/>
            <person name="Kyrpides N."/>
            <person name="Mavromatis K."/>
            <person name="Ivanova N."/>
            <person name="Brettin T."/>
            <person name="Detter J.C."/>
            <person name="Han C."/>
            <person name="Larimer F."/>
            <person name="Land M."/>
            <person name="Hauser L."/>
            <person name="Markowitz V."/>
            <person name="Cheng J.-F."/>
            <person name="Hugenholtz P."/>
            <person name="Woyke T."/>
            <person name="Wu D."/>
            <person name="Tindall B."/>
            <person name="Pomrenke H."/>
            <person name="Brambilla E."/>
            <person name="Klenk H.-P."/>
            <person name="Eisen J.A."/>
        </authorList>
    </citation>
    <scope>NUCLEOTIDE SEQUENCE [LARGE SCALE GENOMIC DNA]</scope>
    <source>
        <strain evidence="11">ATCC 35273 / DSM 5150 / MD-1</strain>
    </source>
</reference>
<dbReference type="Pfam" id="PF00044">
    <property type="entry name" value="Gp_dh_N"/>
    <property type="match status" value="1"/>
</dbReference>
<evidence type="ECO:0000256" key="2">
    <source>
        <dbReference type="ARBA" id="ARBA00023002"/>
    </source>
</evidence>
<dbReference type="PRINTS" id="PR00078">
    <property type="entry name" value="G3PDHDRGNASE"/>
</dbReference>
<dbReference type="InterPro" id="IPR020828">
    <property type="entry name" value="GlycerAld_3-P_DH_NAD(P)-bd"/>
</dbReference>
<feature type="binding site" evidence="4">
    <location>
        <position position="183"/>
    </location>
    <ligand>
        <name>D-glyceraldehyde 3-phosphate</name>
        <dbReference type="ChEBI" id="CHEBI:59776"/>
    </ligand>
</feature>
<accession>L0KC96</accession>
<dbReference type="FunFam" id="3.30.360.10:FF:000002">
    <property type="entry name" value="Glyceraldehyde-3-phosphate dehydrogenase"/>
    <property type="match status" value="1"/>
</dbReference>
<evidence type="ECO:0000313" key="11">
    <source>
        <dbReference type="Proteomes" id="UP000010880"/>
    </source>
</evidence>
<dbReference type="PANTHER" id="PTHR43148">
    <property type="entry name" value="GLYCERALDEHYDE-3-PHOSPHATE DEHYDROGENASE 2"/>
    <property type="match status" value="1"/>
</dbReference>
<evidence type="ECO:0000313" key="10">
    <source>
        <dbReference type="EMBL" id="AGB41994.1"/>
    </source>
</evidence>
<dbReference type="SUPFAM" id="SSF55347">
    <property type="entry name" value="Glyceraldehyde-3-phosphate dehydrogenase-like, C-terminal domain"/>
    <property type="match status" value="1"/>
</dbReference>
<dbReference type="OrthoDB" id="9803304at2"/>
<dbReference type="SMART" id="SM00846">
    <property type="entry name" value="Gp_dh_N"/>
    <property type="match status" value="1"/>
</dbReference>
<protein>
    <recommendedName>
        <fullName evidence="8">Glyceraldehyde-3-phosphate dehydrogenase</fullName>
        <ecNumber evidence="8">1.2.1.-</ecNumber>
    </recommendedName>
</protein>
<dbReference type="SUPFAM" id="SSF51735">
    <property type="entry name" value="NAD(P)-binding Rossmann-fold domains"/>
    <property type="match status" value="1"/>
</dbReference>
<dbReference type="InterPro" id="IPR020831">
    <property type="entry name" value="GlycerAld/Erythrose_P_DH"/>
</dbReference>
<dbReference type="STRING" id="748449.Halha_2110"/>
<evidence type="ECO:0000256" key="3">
    <source>
        <dbReference type="PIRSR" id="PIRSR000149-1"/>
    </source>
</evidence>
<organism evidence="10 11">
    <name type="scientific">Halobacteroides halobius (strain ATCC 35273 / DSM 5150 / MD-1)</name>
    <dbReference type="NCBI Taxonomy" id="748449"/>
    <lineage>
        <taxon>Bacteria</taxon>
        <taxon>Bacillati</taxon>
        <taxon>Bacillota</taxon>
        <taxon>Clostridia</taxon>
        <taxon>Halanaerobiales</taxon>
        <taxon>Halobacteroidaceae</taxon>
        <taxon>Halobacteroides</taxon>
    </lineage>
</organism>
<evidence type="ECO:0000256" key="1">
    <source>
        <dbReference type="ARBA" id="ARBA00007406"/>
    </source>
</evidence>
<dbReference type="GO" id="GO:0050661">
    <property type="term" value="F:NADP binding"/>
    <property type="evidence" value="ECO:0007669"/>
    <property type="project" value="InterPro"/>
</dbReference>
<dbReference type="GO" id="GO:0016620">
    <property type="term" value="F:oxidoreductase activity, acting on the aldehyde or oxo group of donors, NAD or NADP as acceptor"/>
    <property type="evidence" value="ECO:0007669"/>
    <property type="project" value="InterPro"/>
</dbReference>
<dbReference type="Pfam" id="PF02800">
    <property type="entry name" value="Gp_dh_C"/>
    <property type="match status" value="1"/>
</dbReference>
<dbReference type="InterPro" id="IPR006424">
    <property type="entry name" value="Glyceraldehyde-3-P_DH_1"/>
</dbReference>
<evidence type="ECO:0000256" key="5">
    <source>
        <dbReference type="PIRSR" id="PIRSR000149-3"/>
    </source>
</evidence>
<keyword evidence="5" id="KW-0520">NAD</keyword>
<dbReference type="KEGG" id="hhl:Halha_2110"/>
<keyword evidence="11" id="KW-1185">Reference proteome</keyword>
<name>L0KC96_HALHC</name>
<dbReference type="RefSeq" id="WP_015327708.1">
    <property type="nucleotide sequence ID" value="NC_019978.1"/>
</dbReference>
<feature type="binding site" evidence="4">
    <location>
        <position position="234"/>
    </location>
    <ligand>
        <name>D-glyceraldehyde 3-phosphate</name>
        <dbReference type="ChEBI" id="CHEBI:59776"/>
    </ligand>
</feature>
<feature type="binding site" evidence="5">
    <location>
        <position position="121"/>
    </location>
    <ligand>
        <name>NAD(+)</name>
        <dbReference type="ChEBI" id="CHEBI:57540"/>
    </ligand>
</feature>
<evidence type="ECO:0000256" key="6">
    <source>
        <dbReference type="PIRSR" id="PIRSR000149-4"/>
    </source>
</evidence>
<feature type="domain" description="Glyceraldehyde 3-phosphate dehydrogenase NAD(P) binding" evidence="9">
    <location>
        <begin position="3"/>
        <end position="153"/>
    </location>
</feature>
<dbReference type="InterPro" id="IPR036291">
    <property type="entry name" value="NAD(P)-bd_dom_sf"/>
</dbReference>
<dbReference type="EMBL" id="CP003359">
    <property type="protein sequence ID" value="AGB41994.1"/>
    <property type="molecule type" value="Genomic_DNA"/>
</dbReference>
<dbReference type="GO" id="GO:0051287">
    <property type="term" value="F:NAD binding"/>
    <property type="evidence" value="ECO:0007669"/>
    <property type="project" value="InterPro"/>
</dbReference>
<gene>
    <name evidence="10" type="ordered locus">Halha_2110</name>
</gene>
<dbReference type="FunFam" id="3.40.50.720:FF:000001">
    <property type="entry name" value="Glyceraldehyde-3-phosphate dehydrogenase"/>
    <property type="match status" value="1"/>
</dbReference>
<dbReference type="PIRSF" id="PIRSF000149">
    <property type="entry name" value="GAP_DH"/>
    <property type="match status" value="1"/>
</dbReference>
<dbReference type="Gene3D" id="3.40.50.720">
    <property type="entry name" value="NAD(P)-binding Rossmann-like Domain"/>
    <property type="match status" value="1"/>
</dbReference>
<feature type="site" description="Activates thiol group during catalysis" evidence="6">
    <location>
        <position position="180"/>
    </location>
</feature>
<dbReference type="EC" id="1.2.1.-" evidence="8"/>
<dbReference type="InterPro" id="IPR020830">
    <property type="entry name" value="GlycerAld_3-P_DH_AS"/>
</dbReference>
<dbReference type="Proteomes" id="UP000010880">
    <property type="component" value="Chromosome"/>
</dbReference>
<dbReference type="CDD" id="cd18126">
    <property type="entry name" value="GAPDH_I_C"/>
    <property type="match status" value="1"/>
</dbReference>
<dbReference type="eggNOG" id="COG0057">
    <property type="taxonomic scope" value="Bacteria"/>
</dbReference>
<keyword evidence="2 8" id="KW-0560">Oxidoreductase</keyword>
<dbReference type="CDD" id="cd05214">
    <property type="entry name" value="GAPDH_I_N"/>
    <property type="match status" value="1"/>
</dbReference>
<evidence type="ECO:0000256" key="8">
    <source>
        <dbReference type="RuleBase" id="RU361160"/>
    </source>
</evidence>
<evidence type="ECO:0000259" key="9">
    <source>
        <dbReference type="SMART" id="SM00846"/>
    </source>
</evidence>
<keyword evidence="5" id="KW-0547">Nucleotide-binding</keyword>
<feature type="binding site" evidence="5">
    <location>
        <begin position="12"/>
        <end position="13"/>
    </location>
    <ligand>
        <name>NAD(+)</name>
        <dbReference type="ChEBI" id="CHEBI:57540"/>
    </ligand>
</feature>
<evidence type="ECO:0000256" key="7">
    <source>
        <dbReference type="RuleBase" id="RU000397"/>
    </source>
</evidence>
<dbReference type="AlphaFoldDB" id="L0KC96"/>
<evidence type="ECO:0000256" key="4">
    <source>
        <dbReference type="PIRSR" id="PIRSR000149-2"/>
    </source>
</evidence>
<dbReference type="PATRIC" id="fig|748449.3.peg.2024"/>
<feature type="binding site" evidence="5">
    <location>
        <position position="35"/>
    </location>
    <ligand>
        <name>NAD(+)</name>
        <dbReference type="ChEBI" id="CHEBI:57540"/>
    </ligand>
</feature>
<dbReference type="InterPro" id="IPR020829">
    <property type="entry name" value="GlycerAld_3-P_DH_cat"/>
</dbReference>
<dbReference type="GO" id="GO:0006006">
    <property type="term" value="P:glucose metabolic process"/>
    <property type="evidence" value="ECO:0007669"/>
    <property type="project" value="InterPro"/>
</dbReference>